<gene>
    <name evidence="2" type="ORF">TIFTF001_023977</name>
</gene>
<dbReference type="Proteomes" id="UP001187192">
    <property type="component" value="Unassembled WGS sequence"/>
</dbReference>
<dbReference type="AlphaFoldDB" id="A0AA88DCY9"/>
<organism evidence="2 3">
    <name type="scientific">Ficus carica</name>
    <name type="common">Common fig</name>
    <dbReference type="NCBI Taxonomy" id="3494"/>
    <lineage>
        <taxon>Eukaryota</taxon>
        <taxon>Viridiplantae</taxon>
        <taxon>Streptophyta</taxon>
        <taxon>Embryophyta</taxon>
        <taxon>Tracheophyta</taxon>
        <taxon>Spermatophyta</taxon>
        <taxon>Magnoliopsida</taxon>
        <taxon>eudicotyledons</taxon>
        <taxon>Gunneridae</taxon>
        <taxon>Pentapetalae</taxon>
        <taxon>rosids</taxon>
        <taxon>fabids</taxon>
        <taxon>Rosales</taxon>
        <taxon>Moraceae</taxon>
        <taxon>Ficeae</taxon>
        <taxon>Ficus</taxon>
    </lineage>
</organism>
<evidence type="ECO:0000256" key="1">
    <source>
        <dbReference type="SAM" id="MobiDB-lite"/>
    </source>
</evidence>
<feature type="region of interest" description="Disordered" evidence="1">
    <location>
        <begin position="45"/>
        <end position="64"/>
    </location>
</feature>
<keyword evidence="3" id="KW-1185">Reference proteome</keyword>
<name>A0AA88DCY9_FICCA</name>
<comment type="caution">
    <text evidence="2">The sequence shown here is derived from an EMBL/GenBank/DDBJ whole genome shotgun (WGS) entry which is preliminary data.</text>
</comment>
<sequence length="64" mass="7069">MGLLGMVRLPNATQTIQRIVTVTSKTIKEEVAKKKTDVVMTGEKKMLDGKGGDDDHDKKQTLKI</sequence>
<evidence type="ECO:0000313" key="2">
    <source>
        <dbReference type="EMBL" id="GMN54848.1"/>
    </source>
</evidence>
<evidence type="ECO:0000313" key="3">
    <source>
        <dbReference type="Proteomes" id="UP001187192"/>
    </source>
</evidence>
<reference evidence="2" key="1">
    <citation type="submission" date="2023-07" db="EMBL/GenBank/DDBJ databases">
        <title>draft genome sequence of fig (Ficus carica).</title>
        <authorList>
            <person name="Takahashi T."/>
            <person name="Nishimura K."/>
        </authorList>
    </citation>
    <scope>NUCLEOTIDE SEQUENCE</scope>
</reference>
<dbReference type="EMBL" id="BTGU01000054">
    <property type="protein sequence ID" value="GMN54848.1"/>
    <property type="molecule type" value="Genomic_DNA"/>
</dbReference>
<proteinExistence type="predicted"/>
<accession>A0AA88DCY9</accession>
<protein>
    <submittedName>
        <fullName evidence="2">Uncharacterized protein</fullName>
    </submittedName>
</protein>